<sequence length="108" mass="11936">MQIEPARLLQEPTDPDRPVLAEMVADLEPGDEVTVFNREVVGDDAAAAIEEKGATLHSVTEPHQPTRTFGYVRTANGSADLTVCRHHGGSRHDPDLLGRGRLRNHRRH</sequence>
<keyword evidence="3" id="KW-1185">Reference proteome</keyword>
<evidence type="ECO:0000313" key="2">
    <source>
        <dbReference type="EMBL" id="UQA90763.1"/>
    </source>
</evidence>
<dbReference type="EMBL" id="CP086322">
    <property type="protein sequence ID" value="UQA90763.1"/>
    <property type="molecule type" value="Genomic_DNA"/>
</dbReference>
<protein>
    <submittedName>
        <fullName evidence="2">Uncharacterized protein</fullName>
    </submittedName>
</protein>
<evidence type="ECO:0000256" key="1">
    <source>
        <dbReference type="SAM" id="MobiDB-lite"/>
    </source>
</evidence>
<name>A0ABY4M0U6_9ACTN</name>
<feature type="region of interest" description="Disordered" evidence="1">
    <location>
        <begin position="85"/>
        <end position="108"/>
    </location>
</feature>
<organism evidence="2 3">
    <name type="scientific">Streptomyces halobius</name>
    <dbReference type="NCBI Taxonomy" id="2879846"/>
    <lineage>
        <taxon>Bacteria</taxon>
        <taxon>Bacillati</taxon>
        <taxon>Actinomycetota</taxon>
        <taxon>Actinomycetes</taxon>
        <taxon>Kitasatosporales</taxon>
        <taxon>Streptomycetaceae</taxon>
        <taxon>Streptomyces</taxon>
    </lineage>
</organism>
<reference evidence="2" key="1">
    <citation type="submission" date="2021-10" db="EMBL/GenBank/DDBJ databases">
        <title>Streptomyces nigrumlapis sp.nov.,an antimicrobial producing actinobacterium isolated from Black Gobi rocks.</title>
        <authorList>
            <person name="Wen Y."/>
            <person name="Zhang W."/>
            <person name="Liu X.G."/>
        </authorList>
    </citation>
    <scope>NUCLEOTIDE SEQUENCE</scope>
    <source>
        <strain evidence="2">ST13-2-2</strain>
    </source>
</reference>
<evidence type="ECO:0000313" key="3">
    <source>
        <dbReference type="Proteomes" id="UP000830115"/>
    </source>
</evidence>
<dbReference type="RefSeq" id="WP_248861530.1">
    <property type="nucleotide sequence ID" value="NZ_CP086322.1"/>
</dbReference>
<gene>
    <name evidence="2" type="ORF">K9S39_01660</name>
</gene>
<dbReference type="Proteomes" id="UP000830115">
    <property type="component" value="Chromosome"/>
</dbReference>
<proteinExistence type="predicted"/>
<accession>A0ABY4M0U6</accession>